<dbReference type="Proteomes" id="UP000242317">
    <property type="component" value="Unassembled WGS sequence"/>
</dbReference>
<feature type="region of interest" description="Disordered" evidence="8">
    <location>
        <begin position="433"/>
        <end position="468"/>
    </location>
</feature>
<evidence type="ECO:0000259" key="9">
    <source>
        <dbReference type="PROSITE" id="PS50198"/>
    </source>
</evidence>
<dbReference type="EMBL" id="FMYK01000001">
    <property type="protein sequence ID" value="SDB88015.1"/>
    <property type="molecule type" value="Genomic_DNA"/>
</dbReference>
<keyword evidence="4 7" id="KW-0697">Rotamase</keyword>
<dbReference type="PROSITE" id="PS50198">
    <property type="entry name" value="PPIC_PPIASE_2"/>
    <property type="match status" value="2"/>
</dbReference>
<dbReference type="SUPFAM" id="SSF54534">
    <property type="entry name" value="FKBP-like"/>
    <property type="match status" value="2"/>
</dbReference>
<dbReference type="SUPFAM" id="SSF109998">
    <property type="entry name" value="Triger factor/SurA peptide-binding domain-like"/>
    <property type="match status" value="1"/>
</dbReference>
<dbReference type="PANTHER" id="PTHR47637">
    <property type="entry name" value="CHAPERONE SURA"/>
    <property type="match status" value="1"/>
</dbReference>
<reference evidence="11" key="1">
    <citation type="submission" date="2016-09" db="EMBL/GenBank/DDBJ databases">
        <authorList>
            <person name="Varghese N."/>
            <person name="Submissions S."/>
        </authorList>
    </citation>
    <scope>NUCLEOTIDE SEQUENCE [LARGE SCALE GENOMIC DNA]</scope>
    <source>
        <strain evidence="11">ANC 3699</strain>
    </source>
</reference>
<dbReference type="InterPro" id="IPR015391">
    <property type="entry name" value="SurA_N"/>
</dbReference>
<feature type="signal peptide" evidence="7">
    <location>
        <begin position="1"/>
        <end position="32"/>
    </location>
</feature>
<dbReference type="InterPro" id="IPR027304">
    <property type="entry name" value="Trigger_fact/SurA_dom_sf"/>
</dbReference>
<feature type="domain" description="PpiC" evidence="9">
    <location>
        <begin position="183"/>
        <end position="282"/>
    </location>
</feature>
<dbReference type="GO" id="GO:0043165">
    <property type="term" value="P:Gram-negative-bacterium-type cell outer membrane assembly"/>
    <property type="evidence" value="ECO:0007669"/>
    <property type="project" value="InterPro"/>
</dbReference>
<keyword evidence="1 7" id="KW-0732">Signal</keyword>
<organism evidence="10 11">
    <name type="scientific">Acinetobacter marinus</name>
    <dbReference type="NCBI Taxonomy" id="281375"/>
    <lineage>
        <taxon>Bacteria</taxon>
        <taxon>Pseudomonadati</taxon>
        <taxon>Pseudomonadota</taxon>
        <taxon>Gammaproteobacteria</taxon>
        <taxon>Moraxellales</taxon>
        <taxon>Moraxellaceae</taxon>
        <taxon>Acinetobacter</taxon>
    </lineage>
</organism>
<comment type="subcellular location">
    <subcellularLocation>
        <location evidence="7">Periplasm</location>
    </subcellularLocation>
    <text evidence="7">Is capable of associating with the outer membrane.</text>
</comment>
<evidence type="ECO:0000313" key="10">
    <source>
        <dbReference type="EMBL" id="SDB88015.1"/>
    </source>
</evidence>
<evidence type="ECO:0000256" key="4">
    <source>
        <dbReference type="ARBA" id="ARBA00023110"/>
    </source>
</evidence>
<comment type="function">
    <text evidence="7">Chaperone involved in the correct folding and assembly of outer membrane proteins. Recognizes specific patterns of aromatic residues and the orientation of their side chains, which are found more frequently in integral outer membrane proteins. May act in both early periplasmic and late outer membrane-associated steps of protein maturation.</text>
</comment>
<keyword evidence="3 7" id="KW-0574">Periplasm</keyword>
<evidence type="ECO:0000256" key="7">
    <source>
        <dbReference type="HAMAP-Rule" id="MF_01183"/>
    </source>
</evidence>
<sequence precursor="true">MNNPTVLRQTLVKMLRASTLALALSTSASLYAANIDQVIAVVGSSAILKSDLDQAAAVIQQQMQSQGQQVPPAPILRRQVLDQLILRQAQVEQVRRFGIKPSDAELNQAVQSIAKQQGAASLEDFQKSLDAQRPGSYEAMRKQVAEDLSVNRLRQQQVMSRIHVSERDIDNFLNSPQGQAALGSQVHVLHLRIAPQSESTDVAKVTETANQVREALNNSDDIKAIADQYNNDQIVVQGADMGTRALSDIPADLAARLSNLEVGKTTELIQAKDGIHILKLLERSADGKKALVPQYFTRHILIQPSEVVSPEDAKQQIDQIYSRLQQGADFQEMAATYSTDSGSARNGGSLDWVSPGVMVPEFEKVMTSTAVGQVSQPFQTQYGWHILKVENQRQVDMTEEYQRRMAKQILGERQFDAELDSWLREVRAEAYVDIKDPTLKDPSSTNSEPQANASQTAPDSNAASSTKN</sequence>
<evidence type="ECO:0000256" key="1">
    <source>
        <dbReference type="ARBA" id="ARBA00022729"/>
    </source>
</evidence>
<dbReference type="InterPro" id="IPR000297">
    <property type="entry name" value="PPIase_PpiC"/>
</dbReference>
<dbReference type="InterPro" id="IPR023034">
    <property type="entry name" value="PPIase_SurA"/>
</dbReference>
<dbReference type="Gene3D" id="1.10.4030.10">
    <property type="entry name" value="Porin chaperone SurA, peptide-binding domain"/>
    <property type="match status" value="1"/>
</dbReference>
<keyword evidence="5 7" id="KW-0143">Chaperone</keyword>
<name>A0A1G6H274_9GAMM</name>
<evidence type="ECO:0000313" key="11">
    <source>
        <dbReference type="Proteomes" id="UP000242317"/>
    </source>
</evidence>
<dbReference type="OrthoDB" id="14196at2"/>
<evidence type="ECO:0000256" key="5">
    <source>
        <dbReference type="ARBA" id="ARBA00023186"/>
    </source>
</evidence>
<dbReference type="PANTHER" id="PTHR47637:SF1">
    <property type="entry name" value="CHAPERONE SURA"/>
    <property type="match status" value="1"/>
</dbReference>
<dbReference type="EC" id="5.2.1.8" evidence="7"/>
<feature type="domain" description="PpiC" evidence="9">
    <location>
        <begin position="292"/>
        <end position="391"/>
    </location>
</feature>
<evidence type="ECO:0000256" key="8">
    <source>
        <dbReference type="SAM" id="MobiDB-lite"/>
    </source>
</evidence>
<dbReference type="Gene3D" id="3.10.50.40">
    <property type="match status" value="2"/>
</dbReference>
<dbReference type="Pfam" id="PF00639">
    <property type="entry name" value="Rotamase"/>
    <property type="match status" value="2"/>
</dbReference>
<evidence type="ECO:0000256" key="2">
    <source>
        <dbReference type="ARBA" id="ARBA00022737"/>
    </source>
</evidence>
<dbReference type="AlphaFoldDB" id="A0A1G6H274"/>
<evidence type="ECO:0000256" key="3">
    <source>
        <dbReference type="ARBA" id="ARBA00022764"/>
    </source>
</evidence>
<gene>
    <name evidence="7" type="primary">surA</name>
    <name evidence="10" type="ORF">SAMN05421749_101649</name>
</gene>
<dbReference type="GO" id="GO:0006457">
    <property type="term" value="P:protein folding"/>
    <property type="evidence" value="ECO:0007669"/>
    <property type="project" value="UniProtKB-UniRule"/>
</dbReference>
<dbReference type="Pfam" id="PF09312">
    <property type="entry name" value="SurA_N"/>
    <property type="match status" value="1"/>
</dbReference>
<feature type="chain" id="PRO_5017490240" description="Chaperone SurA" evidence="7">
    <location>
        <begin position="33"/>
        <end position="468"/>
    </location>
</feature>
<protein>
    <recommendedName>
        <fullName evidence="7">Chaperone SurA</fullName>
    </recommendedName>
    <alternativeName>
        <fullName evidence="7">Peptidyl-prolyl cis-trans isomerase SurA</fullName>
        <shortName evidence="7">PPIase SurA</shortName>
        <ecNumber evidence="7">5.2.1.8</ecNumber>
    </alternativeName>
    <alternativeName>
        <fullName evidence="7">Rotamase SurA</fullName>
    </alternativeName>
</protein>
<keyword evidence="6 7" id="KW-0413">Isomerase</keyword>
<accession>A0A1G6H274</accession>
<keyword evidence="11" id="KW-1185">Reference proteome</keyword>
<comment type="domain">
    <text evidence="7">The PPIase activity resides only in the second parvulin domain. The N-terminal region and the C-terminal tail are necessary and sufficient for the chaperone activity of SurA. The PPIase activity is dispensable for SurA to function as a chaperone. The N-terminal region and the C-terminal tail are also required for porin recognition.</text>
</comment>
<dbReference type="HAMAP" id="MF_01183">
    <property type="entry name" value="Chaperone_SurA"/>
    <property type="match status" value="1"/>
</dbReference>
<dbReference type="GO" id="GO:0051082">
    <property type="term" value="F:unfolded protein binding"/>
    <property type="evidence" value="ECO:0007669"/>
    <property type="project" value="UniProtKB-UniRule"/>
</dbReference>
<dbReference type="RefSeq" id="WP_092615812.1">
    <property type="nucleotide sequence ID" value="NZ_FMYK01000001.1"/>
</dbReference>
<dbReference type="GO" id="GO:0030288">
    <property type="term" value="C:outer membrane-bounded periplasmic space"/>
    <property type="evidence" value="ECO:0007669"/>
    <property type="project" value="InterPro"/>
</dbReference>
<comment type="catalytic activity">
    <reaction evidence="7">
        <text>[protein]-peptidylproline (omega=180) = [protein]-peptidylproline (omega=0)</text>
        <dbReference type="Rhea" id="RHEA:16237"/>
        <dbReference type="Rhea" id="RHEA-COMP:10747"/>
        <dbReference type="Rhea" id="RHEA-COMP:10748"/>
        <dbReference type="ChEBI" id="CHEBI:83833"/>
        <dbReference type="ChEBI" id="CHEBI:83834"/>
        <dbReference type="EC" id="5.2.1.8"/>
    </reaction>
</comment>
<dbReference type="GO" id="GO:0050821">
    <property type="term" value="P:protein stabilization"/>
    <property type="evidence" value="ECO:0007669"/>
    <property type="project" value="InterPro"/>
</dbReference>
<keyword evidence="2 7" id="KW-0677">Repeat</keyword>
<proteinExistence type="inferred from homology"/>
<dbReference type="GO" id="GO:0042277">
    <property type="term" value="F:peptide binding"/>
    <property type="evidence" value="ECO:0007669"/>
    <property type="project" value="InterPro"/>
</dbReference>
<feature type="compositionally biased region" description="Polar residues" evidence="8">
    <location>
        <begin position="441"/>
        <end position="468"/>
    </location>
</feature>
<dbReference type="InterPro" id="IPR046357">
    <property type="entry name" value="PPIase_dom_sf"/>
</dbReference>
<dbReference type="InterPro" id="IPR050280">
    <property type="entry name" value="OMP_Chaperone_SurA"/>
</dbReference>
<dbReference type="GO" id="GO:0003755">
    <property type="term" value="F:peptidyl-prolyl cis-trans isomerase activity"/>
    <property type="evidence" value="ECO:0007669"/>
    <property type="project" value="UniProtKB-UniRule"/>
</dbReference>
<evidence type="ECO:0000256" key="6">
    <source>
        <dbReference type="ARBA" id="ARBA00023235"/>
    </source>
</evidence>